<dbReference type="InterPro" id="IPR052953">
    <property type="entry name" value="Ser-rich/MCO-related"/>
</dbReference>
<comment type="caution">
    <text evidence="2">The sequence shown here is derived from an EMBL/GenBank/DDBJ whole genome shotgun (WGS) entry which is preliminary data.</text>
</comment>
<feature type="signal peptide" evidence="1">
    <location>
        <begin position="1"/>
        <end position="17"/>
    </location>
</feature>
<keyword evidence="3" id="KW-1185">Reference proteome</keyword>
<name>A0ABR3ZG60_9PEZI</name>
<reference evidence="2 3" key="1">
    <citation type="journal article" date="2024" name="IMA Fungus">
        <title>IMA Genome - F19 : A genome assembly and annotation guide to empower mycologists, including annotated draft genome sequences of Ceratocystis pirilliformis, Diaporthe australafricana, Fusarium ophioides, Paecilomyces lecythidis, and Sporothrix stenoceras.</title>
        <authorList>
            <person name="Aylward J."/>
            <person name="Wilson A.M."/>
            <person name="Visagie C.M."/>
            <person name="Spraker J."/>
            <person name="Barnes I."/>
            <person name="Buitendag C."/>
            <person name="Ceriani C."/>
            <person name="Del Mar Angel L."/>
            <person name="du Plessis D."/>
            <person name="Fuchs T."/>
            <person name="Gasser K."/>
            <person name="Kramer D."/>
            <person name="Li W."/>
            <person name="Munsamy K."/>
            <person name="Piso A."/>
            <person name="Price J.L."/>
            <person name="Sonnekus B."/>
            <person name="Thomas C."/>
            <person name="van der Nest A."/>
            <person name="van Dijk A."/>
            <person name="van Heerden A."/>
            <person name="van Vuuren N."/>
            <person name="Yilmaz N."/>
            <person name="Duong T.A."/>
            <person name="van der Merwe N.A."/>
            <person name="Wingfield M.J."/>
            <person name="Wingfield B.D."/>
        </authorList>
    </citation>
    <scope>NUCLEOTIDE SEQUENCE [LARGE SCALE GENOMIC DNA]</scope>
    <source>
        <strain evidence="2 3">CMW 12675</strain>
    </source>
</reference>
<dbReference type="EMBL" id="JAWDJO010000026">
    <property type="protein sequence ID" value="KAL1899036.1"/>
    <property type="molecule type" value="Genomic_DNA"/>
</dbReference>
<evidence type="ECO:0000313" key="2">
    <source>
        <dbReference type="EMBL" id="KAL1899036.1"/>
    </source>
</evidence>
<gene>
    <name evidence="2" type="ORF">Cpir12675_001592</name>
</gene>
<evidence type="ECO:0000256" key="1">
    <source>
        <dbReference type="SAM" id="SignalP"/>
    </source>
</evidence>
<dbReference type="PANTHER" id="PTHR34883:SF15">
    <property type="entry name" value="EXTRACELLULAR SERINE-RICH PROTEIN"/>
    <property type="match status" value="1"/>
</dbReference>
<keyword evidence="1" id="KW-0732">Signal</keyword>
<organism evidence="2 3">
    <name type="scientific">Ceratocystis pirilliformis</name>
    <dbReference type="NCBI Taxonomy" id="259994"/>
    <lineage>
        <taxon>Eukaryota</taxon>
        <taxon>Fungi</taxon>
        <taxon>Dikarya</taxon>
        <taxon>Ascomycota</taxon>
        <taxon>Pezizomycotina</taxon>
        <taxon>Sordariomycetes</taxon>
        <taxon>Hypocreomycetidae</taxon>
        <taxon>Microascales</taxon>
        <taxon>Ceratocystidaceae</taxon>
        <taxon>Ceratocystis</taxon>
    </lineage>
</organism>
<sequence>MQLSPLAVILAATTALAAPSAVSPRSGTTHVVSVQYDRILPQNTKAEEGDQVWFRFGHGFNSIAEFEYGKPCLYKENGISSGVIQTPEGSKYSSEGFMIEITSSDPIWYYNSYSNYCKDSSNVGSINSPETKDMSVYLMTFETLNAPKVDNPTDVKGGRKIERQG</sequence>
<feature type="chain" id="PRO_5045595486" description="Extracellular serine-rich protein" evidence="1">
    <location>
        <begin position="18"/>
        <end position="165"/>
    </location>
</feature>
<dbReference type="PANTHER" id="PTHR34883">
    <property type="entry name" value="SERINE-RICH PROTEIN, PUTATIVE-RELATED-RELATED"/>
    <property type="match status" value="1"/>
</dbReference>
<evidence type="ECO:0000313" key="3">
    <source>
        <dbReference type="Proteomes" id="UP001583280"/>
    </source>
</evidence>
<dbReference type="Proteomes" id="UP001583280">
    <property type="component" value="Unassembled WGS sequence"/>
</dbReference>
<proteinExistence type="predicted"/>
<accession>A0ABR3ZG60</accession>
<evidence type="ECO:0008006" key="4">
    <source>
        <dbReference type="Google" id="ProtNLM"/>
    </source>
</evidence>
<protein>
    <recommendedName>
        <fullName evidence="4">Extracellular serine-rich protein</fullName>
    </recommendedName>
</protein>